<accession>A0A0K9PJS8</accession>
<dbReference type="PANTHER" id="PTHR47718:SF7">
    <property type="entry name" value="PROTEIN FAR1-RELATED SEQUENCE"/>
    <property type="match status" value="1"/>
</dbReference>
<feature type="domain" description="FAR1" evidence="2">
    <location>
        <begin position="175"/>
        <end position="267"/>
    </location>
</feature>
<gene>
    <name evidence="3" type="ORF">ZOSMA_217G00030</name>
</gene>
<dbReference type="Proteomes" id="UP000036987">
    <property type="component" value="Unassembled WGS sequence"/>
</dbReference>
<dbReference type="InterPro" id="IPR004330">
    <property type="entry name" value="FAR1_DNA_bnd_dom"/>
</dbReference>
<feature type="region of interest" description="Disordered" evidence="1">
    <location>
        <begin position="124"/>
        <end position="152"/>
    </location>
</feature>
<protein>
    <recommendedName>
        <fullName evidence="2">FAR1 domain-containing protein</fullName>
    </recommendedName>
</protein>
<evidence type="ECO:0000259" key="2">
    <source>
        <dbReference type="Pfam" id="PF03101"/>
    </source>
</evidence>
<dbReference type="AlphaFoldDB" id="A0A0K9PJS8"/>
<dbReference type="EMBL" id="LFYR01000779">
    <property type="protein sequence ID" value="KMZ69308.1"/>
    <property type="molecule type" value="Genomic_DNA"/>
</dbReference>
<dbReference type="Pfam" id="PF03101">
    <property type="entry name" value="FAR1"/>
    <property type="match status" value="1"/>
</dbReference>
<evidence type="ECO:0000256" key="1">
    <source>
        <dbReference type="SAM" id="MobiDB-lite"/>
    </source>
</evidence>
<dbReference type="PANTHER" id="PTHR47718">
    <property type="entry name" value="OS01G0519700 PROTEIN"/>
    <property type="match status" value="1"/>
</dbReference>
<evidence type="ECO:0000313" key="4">
    <source>
        <dbReference type="Proteomes" id="UP000036987"/>
    </source>
</evidence>
<comment type="caution">
    <text evidence="3">The sequence shown here is derived from an EMBL/GenBank/DDBJ whole genome shotgun (WGS) entry which is preliminary data.</text>
</comment>
<proteinExistence type="predicted"/>
<reference evidence="4" key="1">
    <citation type="journal article" date="2016" name="Nature">
        <title>The genome of the seagrass Zostera marina reveals angiosperm adaptation to the sea.</title>
        <authorList>
            <person name="Olsen J.L."/>
            <person name="Rouze P."/>
            <person name="Verhelst B."/>
            <person name="Lin Y.-C."/>
            <person name="Bayer T."/>
            <person name="Collen J."/>
            <person name="Dattolo E."/>
            <person name="De Paoli E."/>
            <person name="Dittami S."/>
            <person name="Maumus F."/>
            <person name="Michel G."/>
            <person name="Kersting A."/>
            <person name="Lauritano C."/>
            <person name="Lohaus R."/>
            <person name="Toepel M."/>
            <person name="Tonon T."/>
            <person name="Vanneste K."/>
            <person name="Amirebrahimi M."/>
            <person name="Brakel J."/>
            <person name="Bostroem C."/>
            <person name="Chovatia M."/>
            <person name="Grimwood J."/>
            <person name="Jenkins J.W."/>
            <person name="Jueterbock A."/>
            <person name="Mraz A."/>
            <person name="Stam W.T."/>
            <person name="Tice H."/>
            <person name="Bornberg-Bauer E."/>
            <person name="Green P.J."/>
            <person name="Pearson G.A."/>
            <person name="Procaccini G."/>
            <person name="Duarte C.M."/>
            <person name="Schmutz J."/>
            <person name="Reusch T.B.H."/>
            <person name="Van de Peer Y."/>
        </authorList>
    </citation>
    <scope>NUCLEOTIDE SEQUENCE [LARGE SCALE GENOMIC DNA]</scope>
    <source>
        <strain evidence="4">cv. Finnish</strain>
    </source>
</reference>
<organism evidence="3 4">
    <name type="scientific">Zostera marina</name>
    <name type="common">Eelgrass</name>
    <dbReference type="NCBI Taxonomy" id="29655"/>
    <lineage>
        <taxon>Eukaryota</taxon>
        <taxon>Viridiplantae</taxon>
        <taxon>Streptophyta</taxon>
        <taxon>Embryophyta</taxon>
        <taxon>Tracheophyta</taxon>
        <taxon>Spermatophyta</taxon>
        <taxon>Magnoliopsida</taxon>
        <taxon>Liliopsida</taxon>
        <taxon>Zosteraceae</taxon>
        <taxon>Zostera</taxon>
    </lineage>
</organism>
<name>A0A0K9PJS8_ZOSMR</name>
<evidence type="ECO:0000313" key="3">
    <source>
        <dbReference type="EMBL" id="KMZ69308.1"/>
    </source>
</evidence>
<sequence length="285" mass="31488">MIILQLVVDFSTSLDPDVVASTIFESDFVQCTSVEMRKSSANMSYGTAKTPNSLNFHFNFPQCQTNVNPTAFNVDVSTSLDPDIVGSTIFDSEFVQCTSADIRESSVDIRESFANMSCGTAKTLNNHSKRKSSSPGQYPISPDHENGFSSYSQSNKPCPIVGHVFPSFEMVVQSYYDFASAMGFSVRLGSTKNILDKESGQNILIMKRLLCSKQGSPSLLLPPTNGTKRMNDVSRYGCQESVKFKRIDRSDHWVTDNINFDHNHLLTTSSKNSIPSNKSVNIANL</sequence>
<keyword evidence="4" id="KW-1185">Reference proteome</keyword>